<sequence length="91" mass="10591">MQTGPMISEPDSVLLDRRDPDRNMARYYRLDIVPDLFGGVVLIRNWGRVGQRGQERQHWFADRASALHHQAAWARRKQRRGYSMVSGMVVP</sequence>
<evidence type="ECO:0000313" key="3">
    <source>
        <dbReference type="Proteomes" id="UP001595539"/>
    </source>
</evidence>
<dbReference type="InterPro" id="IPR008893">
    <property type="entry name" value="WGR_domain"/>
</dbReference>
<feature type="domain" description="WGR" evidence="1">
    <location>
        <begin position="3"/>
        <end position="91"/>
    </location>
</feature>
<comment type="caution">
    <text evidence="2">The sequence shown here is derived from an EMBL/GenBank/DDBJ whole genome shotgun (WGS) entry which is preliminary data.</text>
</comment>
<organism evidence="2 3">
    <name type="scientific">Paracoccus angustae</name>
    <dbReference type="NCBI Taxonomy" id="1671480"/>
    <lineage>
        <taxon>Bacteria</taxon>
        <taxon>Pseudomonadati</taxon>
        <taxon>Pseudomonadota</taxon>
        <taxon>Alphaproteobacteria</taxon>
        <taxon>Rhodobacterales</taxon>
        <taxon>Paracoccaceae</taxon>
        <taxon>Paracoccus</taxon>
    </lineage>
</organism>
<dbReference type="Gene3D" id="2.20.140.10">
    <property type="entry name" value="WGR domain"/>
    <property type="match status" value="1"/>
</dbReference>
<dbReference type="InterPro" id="IPR049809">
    <property type="entry name" value="YehF/YfeS-like_WGR"/>
</dbReference>
<keyword evidence="3" id="KW-1185">Reference proteome</keyword>
<evidence type="ECO:0000313" key="2">
    <source>
        <dbReference type="EMBL" id="MFC3631518.1"/>
    </source>
</evidence>
<dbReference type="Proteomes" id="UP001595539">
    <property type="component" value="Unassembled WGS sequence"/>
</dbReference>
<dbReference type="Pfam" id="PF05406">
    <property type="entry name" value="WGR"/>
    <property type="match status" value="1"/>
</dbReference>
<dbReference type="InterPro" id="IPR036930">
    <property type="entry name" value="WGR_dom_sf"/>
</dbReference>
<evidence type="ECO:0000259" key="1">
    <source>
        <dbReference type="PROSITE" id="PS51977"/>
    </source>
</evidence>
<dbReference type="PROSITE" id="PS51977">
    <property type="entry name" value="WGR"/>
    <property type="match status" value="1"/>
</dbReference>
<dbReference type="EMBL" id="JBHRXY010000032">
    <property type="protein sequence ID" value="MFC3631518.1"/>
    <property type="molecule type" value="Genomic_DNA"/>
</dbReference>
<accession>A0ABV7U989</accession>
<protein>
    <submittedName>
        <fullName evidence="2">WGR domain-containing protein</fullName>
    </submittedName>
</protein>
<proteinExistence type="predicted"/>
<dbReference type="CDD" id="cd07996">
    <property type="entry name" value="WGR_MMR_like"/>
    <property type="match status" value="1"/>
</dbReference>
<dbReference type="SMART" id="SM00773">
    <property type="entry name" value="WGR"/>
    <property type="match status" value="1"/>
</dbReference>
<dbReference type="SUPFAM" id="SSF142921">
    <property type="entry name" value="WGR domain-like"/>
    <property type="match status" value="1"/>
</dbReference>
<name>A0ABV7U989_9RHOB</name>
<reference evidence="3" key="1">
    <citation type="journal article" date="2019" name="Int. J. Syst. Evol. Microbiol.">
        <title>The Global Catalogue of Microorganisms (GCM) 10K type strain sequencing project: providing services to taxonomists for standard genome sequencing and annotation.</title>
        <authorList>
            <consortium name="The Broad Institute Genomics Platform"/>
            <consortium name="The Broad Institute Genome Sequencing Center for Infectious Disease"/>
            <person name="Wu L."/>
            <person name="Ma J."/>
        </authorList>
    </citation>
    <scope>NUCLEOTIDE SEQUENCE [LARGE SCALE GENOMIC DNA]</scope>
    <source>
        <strain evidence="3">KCTC 42473</strain>
    </source>
</reference>
<gene>
    <name evidence="2" type="ORF">ACFOM8_18975</name>
</gene>